<dbReference type="Gene3D" id="3.40.50.2000">
    <property type="entry name" value="Glycogen Phosphorylase B"/>
    <property type="match status" value="1"/>
</dbReference>
<evidence type="ECO:0000313" key="11">
    <source>
        <dbReference type="EMBL" id="RXN87022.1"/>
    </source>
</evidence>
<organism evidence="11 12">
    <name type="scientific">Achromobacter aloeverae</name>
    <dbReference type="NCBI Taxonomy" id="1750518"/>
    <lineage>
        <taxon>Bacteria</taxon>
        <taxon>Pseudomonadati</taxon>
        <taxon>Pseudomonadota</taxon>
        <taxon>Betaproteobacteria</taxon>
        <taxon>Burkholderiales</taxon>
        <taxon>Alcaligenaceae</taxon>
        <taxon>Achromobacter</taxon>
    </lineage>
</organism>
<proteinExistence type="inferred from homology"/>
<dbReference type="UniPathway" id="UPA00958"/>
<dbReference type="PANTHER" id="PTHR42755:SF1">
    <property type="entry name" value="3-DEOXY-D-MANNO-OCTULOSONIC ACID TRANSFERASE, MITOCHONDRIAL-RELATED"/>
    <property type="match status" value="1"/>
</dbReference>
<dbReference type="EC" id="2.4.99.12" evidence="2 9"/>
<sequence length="431" mass="46816">MSRTLYTLVLRLLAPALWVWMAWRARGSSGRWEIFSRARFGCAESPSQGMDNVGRVWIHAVSLGETRAAQSLIQALLDAGVRLLLTHTTPTGRAEGGRLFAAALATGQLRQTWLPYDFPGSTGRFFRTYRPVVGVLVEREVWPNLLYQARRADVPMVLASARLSASSLSQTRWLRSALQRAYASLEMTLAQTTDDAARLLSVGAREVRVVGNMKFDIRLPSDQLEFGQNWRQALGRPVIAIASTREGEDAVFTALIAAQGDMPPDSPHAPFYLLIPRHPQRFDAAAALLSEHGLEYWRHSQMGKELPPANVRVLLGDTLGEMPFYYAAADVSIIGGGFAPLGGQNLIEACAAGTAVIVGPHMYNFAQATHDAVASGAALQVTDAAEAISLAVSLLADDAMRCRMRGMGLAWTASHAGATARIVQALAPWLR</sequence>
<dbReference type="GO" id="GO:0009244">
    <property type="term" value="P:lipopolysaccharide core region biosynthetic process"/>
    <property type="evidence" value="ECO:0007669"/>
    <property type="project" value="UniProtKB-UniRule"/>
</dbReference>
<dbReference type="GO" id="GO:0043842">
    <property type="term" value="F:Kdo transferase activity"/>
    <property type="evidence" value="ECO:0007669"/>
    <property type="project" value="UniProtKB-EC"/>
</dbReference>
<evidence type="ECO:0000256" key="3">
    <source>
        <dbReference type="ARBA" id="ARBA00019077"/>
    </source>
</evidence>
<evidence type="ECO:0000256" key="2">
    <source>
        <dbReference type="ARBA" id="ARBA00012621"/>
    </source>
</evidence>
<keyword evidence="9" id="KW-0472">Membrane</keyword>
<evidence type="ECO:0000256" key="1">
    <source>
        <dbReference type="ARBA" id="ARBA00004713"/>
    </source>
</evidence>
<evidence type="ECO:0000256" key="4">
    <source>
        <dbReference type="ARBA" id="ARBA00022679"/>
    </source>
</evidence>
<comment type="function">
    <text evidence="9">Involved in lipopolysaccharide (LPS) biosynthesis. Catalyzes the transfer of 3-deoxy-D-manno-octulosonate (Kdo) residue(s) from CMP-Kdo to lipid IV(A), the tetraacyldisaccharide-1,4'-bisphosphate precursor of lipid A.</text>
</comment>
<accession>A0A4Q1HHJ3</accession>
<comment type="caution">
    <text evidence="11">The sequence shown here is derived from an EMBL/GenBank/DDBJ whole genome shotgun (WGS) entry which is preliminary data.</text>
</comment>
<comment type="catalytic activity">
    <reaction evidence="6 9">
        <text>lipid IVA (E. coli) + CMP-3-deoxy-beta-D-manno-octulosonate = alpha-Kdo-(2-&gt;6)-lipid IVA (E. coli) + CMP + H(+)</text>
        <dbReference type="Rhea" id="RHEA:28066"/>
        <dbReference type="ChEBI" id="CHEBI:15378"/>
        <dbReference type="ChEBI" id="CHEBI:58603"/>
        <dbReference type="ChEBI" id="CHEBI:60364"/>
        <dbReference type="ChEBI" id="CHEBI:60377"/>
        <dbReference type="ChEBI" id="CHEBI:85987"/>
        <dbReference type="EC" id="2.4.99.12"/>
    </reaction>
</comment>
<keyword evidence="9" id="KW-1003">Cell membrane</keyword>
<dbReference type="EMBL" id="PYAL01000005">
    <property type="protein sequence ID" value="RXN87022.1"/>
    <property type="molecule type" value="Genomic_DNA"/>
</dbReference>
<protein>
    <recommendedName>
        <fullName evidence="3 9">3-deoxy-D-manno-octulosonic acid transferase</fullName>
        <shortName evidence="9">Kdo transferase</shortName>
        <ecNumber evidence="2 9">2.4.99.12</ecNumber>
    </recommendedName>
    <alternativeName>
        <fullName evidence="5 9">Lipid IV(A) 3-deoxy-D-manno-octulosonic acid transferase</fullName>
    </alternativeName>
</protein>
<dbReference type="InterPro" id="IPR007507">
    <property type="entry name" value="Glycos_transf_N"/>
</dbReference>
<evidence type="ECO:0000256" key="9">
    <source>
        <dbReference type="RuleBase" id="RU365103"/>
    </source>
</evidence>
<evidence type="ECO:0000259" key="10">
    <source>
        <dbReference type="Pfam" id="PF04413"/>
    </source>
</evidence>
<evidence type="ECO:0000256" key="5">
    <source>
        <dbReference type="ARBA" id="ARBA00031445"/>
    </source>
</evidence>
<keyword evidence="4 9" id="KW-0808">Transferase</keyword>
<dbReference type="Pfam" id="PF04413">
    <property type="entry name" value="Glycos_transf_N"/>
    <property type="match status" value="1"/>
</dbReference>
<dbReference type="GO" id="GO:0009245">
    <property type="term" value="P:lipid A biosynthetic process"/>
    <property type="evidence" value="ECO:0007669"/>
    <property type="project" value="TreeGrafter"/>
</dbReference>
<dbReference type="Gene3D" id="3.40.50.11720">
    <property type="entry name" value="3-Deoxy-D-manno-octulosonic-acid transferase, N-terminal domain"/>
    <property type="match status" value="1"/>
</dbReference>
<comment type="pathway">
    <text evidence="1 9">Bacterial outer membrane biogenesis; LPS core biosynthesis.</text>
</comment>
<evidence type="ECO:0000256" key="6">
    <source>
        <dbReference type="ARBA" id="ARBA00049183"/>
    </source>
</evidence>
<evidence type="ECO:0000256" key="8">
    <source>
        <dbReference type="PIRSR" id="PIRSR639901-2"/>
    </source>
</evidence>
<dbReference type="PANTHER" id="PTHR42755">
    <property type="entry name" value="3-DEOXY-MANNO-OCTULOSONATE CYTIDYLYLTRANSFERASE"/>
    <property type="match status" value="1"/>
</dbReference>
<keyword evidence="9" id="KW-0448">Lipopolysaccharide biosynthesis</keyword>
<dbReference type="AlphaFoldDB" id="A0A4Q1HHJ3"/>
<dbReference type="InterPro" id="IPR038107">
    <property type="entry name" value="Glycos_transf_N_sf"/>
</dbReference>
<dbReference type="RefSeq" id="WP_129151792.1">
    <property type="nucleotide sequence ID" value="NZ_JBHSDO010000012.1"/>
</dbReference>
<gene>
    <name evidence="11" type="ORF">C7R54_17880</name>
</gene>
<keyword evidence="12" id="KW-1185">Reference proteome</keyword>
<dbReference type="InterPro" id="IPR039901">
    <property type="entry name" value="Kdotransferase"/>
</dbReference>
<dbReference type="Proteomes" id="UP000290849">
    <property type="component" value="Unassembled WGS sequence"/>
</dbReference>
<reference evidence="11 12" key="1">
    <citation type="journal article" date="2017" name="Int. J. Syst. Evol. Microbiol.">
        <title>Achromobacter aloeverae sp. nov., isolated from the root of Aloe vera (L.) Burm.f.</title>
        <authorList>
            <person name="Kuncharoen N."/>
            <person name="Muramatsu Y."/>
            <person name="Shibata C."/>
            <person name="Kamakura Y."/>
            <person name="Nakagawa Y."/>
            <person name="Tanasupawat S."/>
        </authorList>
    </citation>
    <scope>NUCLEOTIDE SEQUENCE [LARGE SCALE GENOMIC DNA]</scope>
    <source>
        <strain evidence="11 12">AVA-1</strain>
    </source>
</reference>
<name>A0A4Q1HHJ3_9BURK</name>
<feature type="site" description="Transition state stabilizer" evidence="8">
    <location>
        <position position="214"/>
    </location>
</feature>
<comment type="subcellular location">
    <subcellularLocation>
        <location evidence="9">Cell membrane</location>
    </subcellularLocation>
</comment>
<feature type="domain" description="3-deoxy-D-manno-octulosonic-acid transferase N-terminal" evidence="10">
    <location>
        <begin position="37"/>
        <end position="217"/>
    </location>
</feature>
<dbReference type="GO" id="GO:0005886">
    <property type="term" value="C:plasma membrane"/>
    <property type="evidence" value="ECO:0007669"/>
    <property type="project" value="UniProtKB-SubCell"/>
</dbReference>
<evidence type="ECO:0000313" key="12">
    <source>
        <dbReference type="Proteomes" id="UP000290849"/>
    </source>
</evidence>
<feature type="active site" description="Proton acceptor" evidence="7">
    <location>
        <position position="65"/>
    </location>
</feature>
<dbReference type="SUPFAM" id="SSF53756">
    <property type="entry name" value="UDP-Glycosyltransferase/glycogen phosphorylase"/>
    <property type="match status" value="1"/>
</dbReference>
<feature type="site" description="Transition state stabilizer" evidence="8">
    <location>
        <position position="138"/>
    </location>
</feature>
<dbReference type="OrthoDB" id="9789797at2"/>
<evidence type="ECO:0000256" key="7">
    <source>
        <dbReference type="PIRSR" id="PIRSR639901-1"/>
    </source>
</evidence>
<comment type="similarity">
    <text evidence="9">Belongs to the glycosyltransferase group 1 family.</text>
</comment>